<dbReference type="SMART" id="SM00478">
    <property type="entry name" value="ENDO3c"/>
    <property type="match status" value="1"/>
</dbReference>
<evidence type="ECO:0000256" key="14">
    <source>
        <dbReference type="RuleBase" id="RU365096"/>
    </source>
</evidence>
<dbReference type="CDD" id="cd00056">
    <property type="entry name" value="ENDO3c"/>
    <property type="match status" value="1"/>
</dbReference>
<dbReference type="PANTHER" id="PTHR42944:SF1">
    <property type="entry name" value="ADENINE DNA GLYCOSYLASE"/>
    <property type="match status" value="1"/>
</dbReference>
<dbReference type="Gene3D" id="3.90.79.10">
    <property type="entry name" value="Nucleoside Triphosphate Pyrophosphohydrolase"/>
    <property type="match status" value="1"/>
</dbReference>
<protein>
    <recommendedName>
        <fullName evidence="5 14">Adenine DNA glycosylase</fullName>
        <ecNumber evidence="4 14">3.2.2.31</ecNumber>
    </recommendedName>
</protein>
<dbReference type="Pfam" id="PF10576">
    <property type="entry name" value="EndIII_4Fe-2S"/>
    <property type="match status" value="1"/>
</dbReference>
<evidence type="ECO:0000256" key="3">
    <source>
        <dbReference type="ARBA" id="ARBA00008343"/>
    </source>
</evidence>
<comment type="cofactor">
    <cofactor evidence="14">
        <name>[4Fe-4S] cluster</name>
        <dbReference type="ChEBI" id="CHEBI:49883"/>
    </cofactor>
    <text evidence="14">Binds 1 [4Fe-4S] cluster.</text>
</comment>
<keyword evidence="9" id="KW-0378">Hydrolase</keyword>
<evidence type="ECO:0000256" key="10">
    <source>
        <dbReference type="ARBA" id="ARBA00023004"/>
    </source>
</evidence>
<evidence type="ECO:0000259" key="15">
    <source>
        <dbReference type="SMART" id="SM00478"/>
    </source>
</evidence>
<comment type="catalytic activity">
    <reaction evidence="1 14">
        <text>Hydrolyzes free adenine bases from 7,8-dihydro-8-oxoguanine:adenine mismatched double-stranded DNA, leaving an apurinic site.</text>
        <dbReference type="EC" id="3.2.2.31"/>
    </reaction>
</comment>
<dbReference type="InterPro" id="IPR011257">
    <property type="entry name" value="DNA_glycosylase"/>
</dbReference>
<dbReference type="SUPFAM" id="SSF48150">
    <property type="entry name" value="DNA-glycosylase"/>
    <property type="match status" value="1"/>
</dbReference>
<proteinExistence type="inferred from homology"/>
<dbReference type="InterPro" id="IPR005760">
    <property type="entry name" value="A/G_AdeGlyc_MutY"/>
</dbReference>
<evidence type="ECO:0000256" key="8">
    <source>
        <dbReference type="ARBA" id="ARBA00022763"/>
    </source>
</evidence>
<dbReference type="InterPro" id="IPR044298">
    <property type="entry name" value="MIG/MutY"/>
</dbReference>
<comment type="similarity">
    <text evidence="3 14">Belongs to the Nth/MutY family.</text>
</comment>
<dbReference type="Pfam" id="PF00633">
    <property type="entry name" value="HHH"/>
    <property type="match status" value="1"/>
</dbReference>
<name>A4U2Q9_9PROT</name>
<dbReference type="Pfam" id="PF00730">
    <property type="entry name" value="HhH-GPD"/>
    <property type="match status" value="1"/>
</dbReference>
<dbReference type="CDD" id="cd03431">
    <property type="entry name" value="NUDIX_DNA_Glycosylase_C-MutY"/>
    <property type="match status" value="1"/>
</dbReference>
<accession>A4U2Q9</accession>
<keyword evidence="6" id="KW-0004">4Fe-4S</keyword>
<keyword evidence="7" id="KW-0479">Metal-binding</keyword>
<dbReference type="GO" id="GO:0000701">
    <property type="term" value="F:purine-specific mismatch base pair DNA N-glycosylase activity"/>
    <property type="evidence" value="ECO:0007669"/>
    <property type="project" value="UniProtKB-EC"/>
</dbReference>
<dbReference type="GO" id="GO:0006284">
    <property type="term" value="P:base-excision repair"/>
    <property type="evidence" value="ECO:0007669"/>
    <property type="project" value="UniProtKB-UniRule"/>
</dbReference>
<keyword evidence="10 14" id="KW-0408">Iron</keyword>
<dbReference type="PANTHER" id="PTHR42944">
    <property type="entry name" value="ADENINE DNA GLYCOSYLASE"/>
    <property type="match status" value="1"/>
</dbReference>
<evidence type="ECO:0000256" key="11">
    <source>
        <dbReference type="ARBA" id="ARBA00023014"/>
    </source>
</evidence>
<sequence>MSVCDPSALARSLLAWYDRAGRALPWRKKGNERPDPYHVWLSEVMLQQTTVAAVTPYFLRFIERWPTIAQLAAAPTDDVMHAWAGLGYYARARNLHACAKMVAQWRGGQFPDDEEALRKLPGVGDYTAAAITAIAFGKRAVVVDGNVERVMARLFAVTEHLPAAKGRLKALAAHLTPDMRPGDYAQAVMDLGATICSPRNPACGICPWMNECQGRRQGIEAQLPAKLAKPERPTRHGIAYWTARKDGAVLIRRRPPQGLLGGMMEIPSTPWRDDTPWDMAELAAHQPVAAQWRPLPGLVRHTFTHFHLELRLVAGKASANATPLGLWVALDKLSDHALPSVMVKVVKHALAKAY</sequence>
<organism evidence="16">
    <name type="scientific">Magnetospirillum gryphiswaldense</name>
    <dbReference type="NCBI Taxonomy" id="55518"/>
    <lineage>
        <taxon>Bacteria</taxon>
        <taxon>Pseudomonadati</taxon>
        <taxon>Pseudomonadota</taxon>
        <taxon>Alphaproteobacteria</taxon>
        <taxon>Rhodospirillales</taxon>
        <taxon>Rhodospirillaceae</taxon>
        <taxon>Magnetospirillum</taxon>
    </lineage>
</organism>
<reference evidence="16" key="1">
    <citation type="journal article" date="2007" name="J. Bacteriol.">
        <title>Comparative genome analysis of four magnetotactic bacteria reveals a complex set of group-specific genes implicated in magnetosome biomineralization and function.</title>
        <authorList>
            <person name="Richter M."/>
            <person name="Kube M."/>
            <person name="Bazylinski D.A."/>
            <person name="Lombardot T."/>
            <person name="Gloeckner F.O."/>
            <person name="Reinhardt R."/>
            <person name="Schueler D."/>
        </authorList>
    </citation>
    <scope>NUCLEOTIDE SEQUENCE</scope>
    <source>
        <strain evidence="16">MSR-1</strain>
    </source>
</reference>
<dbReference type="EMBL" id="CU459003">
    <property type="protein sequence ID" value="CAM77166.1"/>
    <property type="molecule type" value="Genomic_DNA"/>
</dbReference>
<dbReference type="EC" id="3.2.2.31" evidence="4 14"/>
<evidence type="ECO:0000256" key="1">
    <source>
        <dbReference type="ARBA" id="ARBA00000843"/>
    </source>
</evidence>
<dbReference type="GO" id="GO:0051539">
    <property type="term" value="F:4 iron, 4 sulfur cluster binding"/>
    <property type="evidence" value="ECO:0007669"/>
    <property type="project" value="UniProtKB-UniRule"/>
</dbReference>
<keyword evidence="12" id="KW-0234">DNA repair</keyword>
<evidence type="ECO:0000256" key="5">
    <source>
        <dbReference type="ARBA" id="ARBA00022023"/>
    </source>
</evidence>
<feature type="domain" description="HhH-GPD" evidence="15">
    <location>
        <begin position="45"/>
        <end position="194"/>
    </location>
</feature>
<dbReference type="AlphaFoldDB" id="A4U2Q9"/>
<dbReference type="GO" id="GO:0046872">
    <property type="term" value="F:metal ion binding"/>
    <property type="evidence" value="ECO:0007669"/>
    <property type="project" value="UniProtKB-UniRule"/>
</dbReference>
<dbReference type="FunFam" id="1.10.340.30:FF:000002">
    <property type="entry name" value="Adenine DNA glycosylase"/>
    <property type="match status" value="1"/>
</dbReference>
<keyword evidence="13 14" id="KW-0326">Glycosidase</keyword>
<dbReference type="SUPFAM" id="SSF55811">
    <property type="entry name" value="Nudix"/>
    <property type="match status" value="1"/>
</dbReference>
<dbReference type="InterPro" id="IPR029119">
    <property type="entry name" value="MutY_C"/>
</dbReference>
<dbReference type="PROSITE" id="PS01155">
    <property type="entry name" value="ENDONUCLEASE_III_2"/>
    <property type="match status" value="1"/>
</dbReference>
<dbReference type="Pfam" id="PF14815">
    <property type="entry name" value="NUDIX_4"/>
    <property type="match status" value="1"/>
</dbReference>
<dbReference type="InterPro" id="IPR015797">
    <property type="entry name" value="NUDIX_hydrolase-like_dom_sf"/>
</dbReference>
<dbReference type="Gene3D" id="1.10.1670.10">
    <property type="entry name" value="Helix-hairpin-Helix base-excision DNA repair enzymes (C-terminal)"/>
    <property type="match status" value="1"/>
</dbReference>
<evidence type="ECO:0000256" key="2">
    <source>
        <dbReference type="ARBA" id="ARBA00002933"/>
    </source>
</evidence>
<dbReference type="InterPro" id="IPR003265">
    <property type="entry name" value="HhH-GPD_domain"/>
</dbReference>
<dbReference type="GO" id="GO:0006298">
    <property type="term" value="P:mismatch repair"/>
    <property type="evidence" value="ECO:0007669"/>
    <property type="project" value="TreeGrafter"/>
</dbReference>
<keyword evidence="8 14" id="KW-0227">DNA damage</keyword>
<evidence type="ECO:0000256" key="13">
    <source>
        <dbReference type="ARBA" id="ARBA00023295"/>
    </source>
</evidence>
<dbReference type="RefSeq" id="WP_106002545.1">
    <property type="nucleotide sequence ID" value="NZ_CP027527.1"/>
</dbReference>
<dbReference type="InterPro" id="IPR000445">
    <property type="entry name" value="HhH_motif"/>
</dbReference>
<comment type="function">
    <text evidence="2">Adenine glycosylase active on G-A mispairs. MutY also corrects error-prone DNA synthesis past GO lesions which are due to the oxidatively damaged form of guanine: 7,8-dihydro-8-oxoguanine (8-oxo-dGTP).</text>
</comment>
<dbReference type="InterPro" id="IPR004035">
    <property type="entry name" value="Endouclease-III_FeS-bd_BS"/>
</dbReference>
<dbReference type="InterPro" id="IPR023170">
    <property type="entry name" value="HhH_base_excis_C"/>
</dbReference>
<keyword evidence="11" id="KW-0411">Iron-sulfur</keyword>
<dbReference type="Gene3D" id="1.10.340.30">
    <property type="entry name" value="Hypothetical protein, domain 2"/>
    <property type="match status" value="1"/>
</dbReference>
<evidence type="ECO:0000256" key="9">
    <source>
        <dbReference type="ARBA" id="ARBA00022801"/>
    </source>
</evidence>
<dbReference type="InterPro" id="IPR004036">
    <property type="entry name" value="Endonuclease-III-like_CS2"/>
</dbReference>
<dbReference type="GO" id="GO:0035485">
    <property type="term" value="F:adenine/guanine mispair binding"/>
    <property type="evidence" value="ECO:0007669"/>
    <property type="project" value="TreeGrafter"/>
</dbReference>
<dbReference type="PROSITE" id="PS00764">
    <property type="entry name" value="ENDONUCLEASE_III_1"/>
    <property type="match status" value="1"/>
</dbReference>
<dbReference type="InterPro" id="IPR003651">
    <property type="entry name" value="Endonuclease3_FeS-loop_motif"/>
</dbReference>
<evidence type="ECO:0000256" key="12">
    <source>
        <dbReference type="ARBA" id="ARBA00023204"/>
    </source>
</evidence>
<evidence type="ECO:0000256" key="6">
    <source>
        <dbReference type="ARBA" id="ARBA00022485"/>
    </source>
</evidence>
<dbReference type="GO" id="GO:0034039">
    <property type="term" value="F:8-oxo-7,8-dihydroguanine DNA N-glycosylase activity"/>
    <property type="evidence" value="ECO:0007669"/>
    <property type="project" value="TreeGrafter"/>
</dbReference>
<evidence type="ECO:0000256" key="4">
    <source>
        <dbReference type="ARBA" id="ARBA00012045"/>
    </source>
</evidence>
<evidence type="ECO:0000313" key="16">
    <source>
        <dbReference type="EMBL" id="CAM77166.1"/>
    </source>
</evidence>
<dbReference type="NCBIfam" id="TIGR01084">
    <property type="entry name" value="mutY"/>
    <property type="match status" value="1"/>
</dbReference>
<evidence type="ECO:0000256" key="7">
    <source>
        <dbReference type="ARBA" id="ARBA00022723"/>
    </source>
</evidence>
<dbReference type="GO" id="GO:0032357">
    <property type="term" value="F:oxidized purine DNA binding"/>
    <property type="evidence" value="ECO:0007669"/>
    <property type="project" value="TreeGrafter"/>
</dbReference>
<gene>
    <name evidence="16" type="ORF">MGR_1877</name>
</gene>